<reference evidence="1 2" key="1">
    <citation type="submission" date="2018-01" db="EMBL/GenBank/DDBJ databases">
        <title>Comparison of the Chinese Bamboo Partridge and Red Junglefowl genome sequences highlights the importance of demography in genome evolution.</title>
        <authorList>
            <person name="Tiley G.P."/>
            <person name="Kimball R.T."/>
            <person name="Braun E.L."/>
            <person name="Burleigh J.G."/>
        </authorList>
    </citation>
    <scope>NUCLEOTIDE SEQUENCE [LARGE SCALE GENOMIC DNA]</scope>
    <source>
        <strain evidence="1">RTK389</strain>
        <tissue evidence="1">Blood</tissue>
    </source>
</reference>
<dbReference type="EMBL" id="PPHD01005570">
    <property type="protein sequence ID" value="POI32571.1"/>
    <property type="molecule type" value="Genomic_DNA"/>
</dbReference>
<gene>
    <name evidence="1" type="ORF">CIB84_003677</name>
</gene>
<proteinExistence type="predicted"/>
<sequence>MSTLCSWKEECVNLLTFIFSFSASENVKDIFVGARNGKYRILKIVIDNVFMEIIEEHRTEIPIGVIIERKIIV</sequence>
<evidence type="ECO:0000313" key="2">
    <source>
        <dbReference type="Proteomes" id="UP000237246"/>
    </source>
</evidence>
<dbReference type="Proteomes" id="UP000237246">
    <property type="component" value="Unassembled WGS sequence"/>
</dbReference>
<protein>
    <submittedName>
        <fullName evidence="1">Uncharacterized protein</fullName>
    </submittedName>
</protein>
<evidence type="ECO:0000313" key="1">
    <source>
        <dbReference type="EMBL" id="POI32571.1"/>
    </source>
</evidence>
<dbReference type="AlphaFoldDB" id="A0A2P4T8A8"/>
<keyword evidence="2" id="KW-1185">Reference proteome</keyword>
<organism evidence="1 2">
    <name type="scientific">Bambusicola thoracicus</name>
    <name type="common">Chinese bamboo-partridge</name>
    <name type="synonym">Perdix thoracica</name>
    <dbReference type="NCBI Taxonomy" id="9083"/>
    <lineage>
        <taxon>Eukaryota</taxon>
        <taxon>Metazoa</taxon>
        <taxon>Chordata</taxon>
        <taxon>Craniata</taxon>
        <taxon>Vertebrata</taxon>
        <taxon>Euteleostomi</taxon>
        <taxon>Archelosauria</taxon>
        <taxon>Archosauria</taxon>
        <taxon>Dinosauria</taxon>
        <taxon>Saurischia</taxon>
        <taxon>Theropoda</taxon>
        <taxon>Coelurosauria</taxon>
        <taxon>Aves</taxon>
        <taxon>Neognathae</taxon>
        <taxon>Galloanserae</taxon>
        <taxon>Galliformes</taxon>
        <taxon>Phasianidae</taxon>
        <taxon>Perdicinae</taxon>
        <taxon>Bambusicola</taxon>
    </lineage>
</organism>
<comment type="caution">
    <text evidence="1">The sequence shown here is derived from an EMBL/GenBank/DDBJ whole genome shotgun (WGS) entry which is preliminary data.</text>
</comment>
<dbReference type="OrthoDB" id="10524721at2759"/>
<name>A0A2P4T8A8_BAMTH</name>
<accession>A0A2P4T8A8</accession>